<feature type="coiled-coil region" evidence="1">
    <location>
        <begin position="217"/>
        <end position="258"/>
    </location>
</feature>
<feature type="region of interest" description="Disordered" evidence="2">
    <location>
        <begin position="335"/>
        <end position="384"/>
    </location>
</feature>
<name>A0A540VRV4_9GAMM</name>
<evidence type="ECO:0000256" key="1">
    <source>
        <dbReference type="SAM" id="Coils"/>
    </source>
</evidence>
<dbReference type="PIRSF" id="PIRSF029215">
    <property type="entry name" value="UCP029215"/>
    <property type="match status" value="1"/>
</dbReference>
<comment type="caution">
    <text evidence="3">The sequence shown here is derived from an EMBL/GenBank/DDBJ whole genome shotgun (WGS) entry which is preliminary data.</text>
</comment>
<dbReference type="InterPro" id="IPR016913">
    <property type="entry name" value="UCP029215"/>
</dbReference>
<protein>
    <submittedName>
        <fullName evidence="3">DUF2213 domain-containing protein</fullName>
    </submittedName>
</protein>
<organism evidence="3 4">
    <name type="scientific">Spiribacter salinus</name>
    <dbReference type="NCBI Taxonomy" id="1335746"/>
    <lineage>
        <taxon>Bacteria</taxon>
        <taxon>Pseudomonadati</taxon>
        <taxon>Pseudomonadota</taxon>
        <taxon>Gammaproteobacteria</taxon>
        <taxon>Chromatiales</taxon>
        <taxon>Ectothiorhodospiraceae</taxon>
        <taxon>Spiribacter</taxon>
    </lineage>
</organism>
<reference evidence="3 4" key="1">
    <citation type="submission" date="2019-06" db="EMBL/GenBank/DDBJ databases">
        <title>Metagenome assembled Genome of Spiribacter salinus SL48-SHIP from the microbial mat of Salt Lake 48 (Novosibirsk region, Russia).</title>
        <authorList>
            <person name="Shipova A."/>
            <person name="Rozanov A.S."/>
            <person name="Bryanskaya A.V."/>
            <person name="Peltek S.E."/>
        </authorList>
    </citation>
    <scope>NUCLEOTIDE SEQUENCE [LARGE SCALE GENOMIC DNA]</scope>
    <source>
        <strain evidence="3">SL48-SHIP-2</strain>
    </source>
</reference>
<gene>
    <name evidence="3" type="ORF">FKY71_08265</name>
</gene>
<feature type="compositionally biased region" description="Basic and acidic residues" evidence="2">
    <location>
        <begin position="350"/>
        <end position="378"/>
    </location>
</feature>
<evidence type="ECO:0000313" key="4">
    <source>
        <dbReference type="Proteomes" id="UP000315400"/>
    </source>
</evidence>
<dbReference type="Proteomes" id="UP000315400">
    <property type="component" value="Unassembled WGS sequence"/>
</dbReference>
<accession>A0A540VRV4</accession>
<sequence>MTEALRVDFAEQPIRMTMTAEGYLTGEAYVARVGIQAYQDGMGGIRREYRPTSEVFDAASIASFRNKPITMGHPQERLVNSDNARRLSVGYIGENIRPDGDWLVMPLTITDGDTIAGIEDGSVVQLSGGYVAELDETPGEYDGQTYDAVQRSIRGNHVAIVKQGRAGDKARLNLDAADAVAVADTQAKGDSKMSEKTVTVRVDGIEYSVPPEVERHMAKKDEALESVTKERDDAKTEATTAQAKADAAKEELETYKASHNDEAIAAAAKQRVSLERSATKVLGDDAKLDGKSDRDIKVEVVKAVHKNATLDDNTDAAYIDARYDAAMETFEAHGDAMAKQKAKTAPKTDPAPKGDAGDPKAMAEKDVQDSYKKRDRGFYKNKSA</sequence>
<dbReference type="AlphaFoldDB" id="A0A540VRV4"/>
<dbReference type="EMBL" id="VIFK01000057">
    <property type="protein sequence ID" value="TQE99490.1"/>
    <property type="molecule type" value="Genomic_DNA"/>
</dbReference>
<evidence type="ECO:0000256" key="2">
    <source>
        <dbReference type="SAM" id="MobiDB-lite"/>
    </source>
</evidence>
<evidence type="ECO:0000313" key="3">
    <source>
        <dbReference type="EMBL" id="TQE99490.1"/>
    </source>
</evidence>
<proteinExistence type="predicted"/>
<keyword evidence="1" id="KW-0175">Coiled coil</keyword>
<dbReference type="Pfam" id="PF09979">
    <property type="entry name" value="DUF2213"/>
    <property type="match status" value="1"/>
</dbReference>